<proteinExistence type="predicted"/>
<dbReference type="PANTHER" id="PTHR34597">
    <property type="entry name" value="SLR1661 PROTEIN"/>
    <property type="match status" value="1"/>
</dbReference>
<feature type="domain" description="Haemolysin activator HlyB C-terminal" evidence="4">
    <location>
        <begin position="249"/>
        <end position="569"/>
    </location>
</feature>
<name>A0A517NIJ6_9BACT</name>
<evidence type="ECO:0000256" key="2">
    <source>
        <dbReference type="ARBA" id="ARBA00022692"/>
    </source>
</evidence>
<dbReference type="Pfam" id="PF08479">
    <property type="entry name" value="POTRA_2"/>
    <property type="match status" value="1"/>
</dbReference>
<dbReference type="GO" id="GO:0098046">
    <property type="term" value="C:type V protein secretion system complex"/>
    <property type="evidence" value="ECO:0007669"/>
    <property type="project" value="TreeGrafter"/>
</dbReference>
<evidence type="ECO:0000256" key="1">
    <source>
        <dbReference type="ARBA" id="ARBA00022452"/>
    </source>
</evidence>
<dbReference type="PANTHER" id="PTHR34597:SF3">
    <property type="entry name" value="OUTER MEMBRANE TRANSPORTER CDIB"/>
    <property type="match status" value="1"/>
</dbReference>
<evidence type="ECO:0000259" key="5">
    <source>
        <dbReference type="Pfam" id="PF08479"/>
    </source>
</evidence>
<dbReference type="KEGG" id="rlc:K227x_53760"/>
<dbReference type="OrthoDB" id="290122at2"/>
<keyword evidence="1" id="KW-1134">Transmembrane beta strand</keyword>
<keyword evidence="2" id="KW-0812">Transmembrane</keyword>
<dbReference type="EMBL" id="CP036525">
    <property type="protein sequence ID" value="QDT06952.1"/>
    <property type="molecule type" value="Genomic_DNA"/>
</dbReference>
<dbReference type="Gene3D" id="3.10.20.310">
    <property type="entry name" value="membrane protein fhac"/>
    <property type="match status" value="1"/>
</dbReference>
<keyword evidence="3" id="KW-0998">Cell outer membrane</keyword>
<evidence type="ECO:0000313" key="7">
    <source>
        <dbReference type="Proteomes" id="UP000318538"/>
    </source>
</evidence>
<dbReference type="Pfam" id="PF03865">
    <property type="entry name" value="ShlB"/>
    <property type="match status" value="1"/>
</dbReference>
<organism evidence="6 7">
    <name type="scientific">Rubripirellula lacrimiformis</name>
    <dbReference type="NCBI Taxonomy" id="1930273"/>
    <lineage>
        <taxon>Bacteria</taxon>
        <taxon>Pseudomonadati</taxon>
        <taxon>Planctomycetota</taxon>
        <taxon>Planctomycetia</taxon>
        <taxon>Pirellulales</taxon>
        <taxon>Pirellulaceae</taxon>
        <taxon>Rubripirellula</taxon>
    </lineage>
</organism>
<evidence type="ECO:0000256" key="3">
    <source>
        <dbReference type="ARBA" id="ARBA00023237"/>
    </source>
</evidence>
<dbReference type="InterPro" id="IPR013686">
    <property type="entry name" value="Polypept-transport_assoc_ShlB"/>
</dbReference>
<dbReference type="InterPro" id="IPR005565">
    <property type="entry name" value="Hemolysn_activator_HlyB_C"/>
</dbReference>
<dbReference type="AlphaFoldDB" id="A0A517NIJ6"/>
<keyword evidence="7" id="KW-1185">Reference proteome</keyword>
<evidence type="ECO:0000259" key="4">
    <source>
        <dbReference type="Pfam" id="PF03865"/>
    </source>
</evidence>
<protein>
    <submittedName>
        <fullName evidence="6">Heme/hemopexin transporter protein HuxB</fullName>
    </submittedName>
</protein>
<sequence>MLSHFVVVVASASRKGQIWGNRMMDRRFLVAVALAAMAQLVFTELAHSQNFERYQPKLFGPLNDRKIDLDATSTPDDDTPSSDVVLVDALEAVIILDHPDAVDPHESHSELQGIHSRIGSASSLANSTAVHRSIHLHLGKAITLRNLNQLTRDIIGIYEKSGQPIVDVQIPEQKITGGTVQIVIVESRIHTLRVTGTTWVDPCLLRQQITHTRVGGRIYEQCLAEDLYWLNRNPFRSVGLDIQPGGLDGTTDLTFEVDDVFPLRGYLGYEDTGVETLGLERLYAGLVMGNPFGQDGVLGYQFTTDAAISQLKAHALSYSVDVDRKHSAFLFGSWATASPTLPAPLTQDGEAWQLGTRLFHYRTRTANEENAFFVGADFKSSNTSVEFGVVNAAQSDADLLQLNFGYNAFKRVANGDYVRWNTDINVSPGNGFTSRNNATAFSTLRQDTAPGYVYGRSAIDLRRQVGCRYELLSRAVGQVTSDRLLYSETLGFGGYDSVRGYDQRVANGDNGWLSSFEFGPQPTVYDSGKSMRTLKYYAFSDMGQAFIVDPQVGEQREQYLASVGVGLRFAIADRLAVRLDYGQGLSDVVDAPAGGRVHVGIVSFVGPTPKRR</sequence>
<gene>
    <name evidence="6" type="primary">hxuB_1</name>
    <name evidence="6" type="ORF">K227x_53760</name>
</gene>
<keyword evidence="1" id="KW-0472">Membrane</keyword>
<reference evidence="6 7" key="1">
    <citation type="submission" date="2019-02" db="EMBL/GenBank/DDBJ databases">
        <title>Deep-cultivation of Planctomycetes and their phenomic and genomic characterization uncovers novel biology.</title>
        <authorList>
            <person name="Wiegand S."/>
            <person name="Jogler M."/>
            <person name="Boedeker C."/>
            <person name="Pinto D."/>
            <person name="Vollmers J."/>
            <person name="Rivas-Marin E."/>
            <person name="Kohn T."/>
            <person name="Peeters S.H."/>
            <person name="Heuer A."/>
            <person name="Rast P."/>
            <person name="Oberbeckmann S."/>
            <person name="Bunk B."/>
            <person name="Jeske O."/>
            <person name="Meyerdierks A."/>
            <person name="Storesund J.E."/>
            <person name="Kallscheuer N."/>
            <person name="Luecker S."/>
            <person name="Lage O.M."/>
            <person name="Pohl T."/>
            <person name="Merkel B.J."/>
            <person name="Hornburger P."/>
            <person name="Mueller R.-W."/>
            <person name="Bruemmer F."/>
            <person name="Labrenz M."/>
            <person name="Spormann A.M."/>
            <person name="Op den Camp H."/>
            <person name="Overmann J."/>
            <person name="Amann R."/>
            <person name="Jetten M.S.M."/>
            <person name="Mascher T."/>
            <person name="Medema M.H."/>
            <person name="Devos D.P."/>
            <person name="Kaster A.-K."/>
            <person name="Ovreas L."/>
            <person name="Rohde M."/>
            <person name="Galperin M.Y."/>
            <person name="Jogler C."/>
        </authorList>
    </citation>
    <scope>NUCLEOTIDE SEQUENCE [LARGE SCALE GENOMIC DNA]</scope>
    <source>
        <strain evidence="6 7">K22_7</strain>
    </source>
</reference>
<accession>A0A517NIJ6</accession>
<feature type="domain" description="Polypeptide-transport-associated ShlB-type" evidence="5">
    <location>
        <begin position="129"/>
        <end position="186"/>
    </location>
</feature>
<dbReference type="GO" id="GO:0008320">
    <property type="term" value="F:protein transmembrane transporter activity"/>
    <property type="evidence" value="ECO:0007669"/>
    <property type="project" value="TreeGrafter"/>
</dbReference>
<evidence type="ECO:0000313" key="6">
    <source>
        <dbReference type="EMBL" id="QDT06952.1"/>
    </source>
</evidence>
<dbReference type="Proteomes" id="UP000318538">
    <property type="component" value="Chromosome"/>
</dbReference>
<dbReference type="GO" id="GO:0046819">
    <property type="term" value="P:protein secretion by the type V secretion system"/>
    <property type="evidence" value="ECO:0007669"/>
    <property type="project" value="TreeGrafter"/>
</dbReference>
<dbReference type="Gene3D" id="2.40.160.50">
    <property type="entry name" value="membrane protein fhac: a member of the omp85/tpsb transporter family"/>
    <property type="match status" value="1"/>
</dbReference>
<dbReference type="InterPro" id="IPR051544">
    <property type="entry name" value="TPS_OM_transporter"/>
</dbReference>